<dbReference type="Pfam" id="PF00583">
    <property type="entry name" value="Acetyltransf_1"/>
    <property type="match status" value="1"/>
</dbReference>
<dbReference type="EMBL" id="JAYLLH010000004">
    <property type="protein sequence ID" value="MEC3860597.1"/>
    <property type="molecule type" value="Genomic_DNA"/>
</dbReference>
<protein>
    <submittedName>
        <fullName evidence="4">GNAT family N-acetyltransferase</fullName>
    </submittedName>
</protein>
<reference evidence="4 5" key="1">
    <citation type="submission" date="2024-01" db="EMBL/GenBank/DDBJ databases">
        <title>Mesobacterium rodlantinim sp. nov., isolated from shallow sea hydrothermal systems off Kueishantao Island.</title>
        <authorList>
            <person name="Su Z."/>
            <person name="Tang K."/>
        </authorList>
    </citation>
    <scope>NUCLEOTIDE SEQUENCE [LARGE SCALE GENOMIC DNA]</scope>
    <source>
        <strain evidence="4 5">TK19101</strain>
    </source>
</reference>
<organism evidence="4 5">
    <name type="scientific">Mesobacterium hydrothermale</name>
    <dbReference type="NCBI Taxonomy" id="3111907"/>
    <lineage>
        <taxon>Bacteria</taxon>
        <taxon>Pseudomonadati</taxon>
        <taxon>Pseudomonadota</taxon>
        <taxon>Alphaproteobacteria</taxon>
        <taxon>Rhodobacterales</taxon>
        <taxon>Roseobacteraceae</taxon>
        <taxon>Mesobacterium</taxon>
    </lineage>
</organism>
<comment type="caution">
    <text evidence="4">The sequence shown here is derived from an EMBL/GenBank/DDBJ whole genome shotgun (WGS) entry which is preliminary data.</text>
</comment>
<feature type="domain" description="N-acetyltransferase" evidence="3">
    <location>
        <begin position="7"/>
        <end position="151"/>
    </location>
</feature>
<evidence type="ECO:0000256" key="1">
    <source>
        <dbReference type="ARBA" id="ARBA00022679"/>
    </source>
</evidence>
<dbReference type="PROSITE" id="PS51186">
    <property type="entry name" value="GNAT"/>
    <property type="match status" value="1"/>
</dbReference>
<dbReference type="Gene3D" id="3.40.630.30">
    <property type="match status" value="1"/>
</dbReference>
<evidence type="ECO:0000313" key="4">
    <source>
        <dbReference type="EMBL" id="MEC3860597.1"/>
    </source>
</evidence>
<dbReference type="InterPro" id="IPR016181">
    <property type="entry name" value="Acyl_CoA_acyltransferase"/>
</dbReference>
<gene>
    <name evidence="4" type="ORF">VK792_04820</name>
</gene>
<dbReference type="CDD" id="cd04301">
    <property type="entry name" value="NAT_SF"/>
    <property type="match status" value="1"/>
</dbReference>
<dbReference type="PANTHER" id="PTHR10545">
    <property type="entry name" value="DIAMINE N-ACETYLTRANSFERASE"/>
    <property type="match status" value="1"/>
</dbReference>
<evidence type="ECO:0000313" key="5">
    <source>
        <dbReference type="Proteomes" id="UP001348149"/>
    </source>
</evidence>
<dbReference type="InterPro" id="IPR051016">
    <property type="entry name" value="Diverse_Substrate_AcTransf"/>
</dbReference>
<name>A0ABU6HDR3_9RHOB</name>
<evidence type="ECO:0000259" key="3">
    <source>
        <dbReference type="PROSITE" id="PS51186"/>
    </source>
</evidence>
<proteinExistence type="predicted"/>
<dbReference type="RefSeq" id="WP_326296219.1">
    <property type="nucleotide sequence ID" value="NZ_JAYLLH010000004.1"/>
</dbReference>
<dbReference type="SUPFAM" id="SSF55729">
    <property type="entry name" value="Acyl-CoA N-acyltransferases (Nat)"/>
    <property type="match status" value="1"/>
</dbReference>
<dbReference type="InterPro" id="IPR000182">
    <property type="entry name" value="GNAT_dom"/>
</dbReference>
<accession>A0ABU6HDR3</accession>
<evidence type="ECO:0000256" key="2">
    <source>
        <dbReference type="ARBA" id="ARBA00023315"/>
    </source>
</evidence>
<dbReference type="Proteomes" id="UP001348149">
    <property type="component" value="Unassembled WGS sequence"/>
</dbReference>
<sequence length="151" mass="17403">MTQADELVIRPLTAGDRDQWRELWAGYLAFYHTSLGASVYDHTFARLTDPDDTALNGLVAEIDGELVGLVHYILHDHCWKPEGVVYLQDLFTRRDQRQRGIGKYLIEAVYKAADDLGRPTVYWLTQDFNVNARALYDQIAEHTPFVKYQRG</sequence>
<keyword evidence="5" id="KW-1185">Reference proteome</keyword>
<keyword evidence="2" id="KW-0012">Acyltransferase</keyword>
<keyword evidence="1" id="KW-0808">Transferase</keyword>
<dbReference type="PANTHER" id="PTHR10545:SF42">
    <property type="entry name" value="ACETYLTRANSFERASE"/>
    <property type="match status" value="1"/>
</dbReference>